<reference evidence="2 3" key="1">
    <citation type="submission" date="2024-06" db="EMBL/GenBank/DDBJ databases">
        <title>Genomic Encyclopedia of Type Strains, Phase IV (KMG-IV): sequencing the most valuable type-strain genomes for metagenomic binning, comparative biology and taxonomic classification.</title>
        <authorList>
            <person name="Goeker M."/>
        </authorList>
    </citation>
    <scope>NUCLEOTIDE SEQUENCE [LARGE SCALE GENOMIC DNA]</scope>
    <source>
        <strain evidence="2 3">DSM 17253</strain>
    </source>
</reference>
<keyword evidence="3" id="KW-1185">Reference proteome</keyword>
<organism evidence="2 3">
    <name type="scientific">Paenibacillus favisporus</name>
    <dbReference type="NCBI Taxonomy" id="221028"/>
    <lineage>
        <taxon>Bacteria</taxon>
        <taxon>Bacillati</taxon>
        <taxon>Bacillota</taxon>
        <taxon>Bacilli</taxon>
        <taxon>Bacillales</taxon>
        <taxon>Paenibacillaceae</taxon>
        <taxon>Paenibacillus</taxon>
    </lineage>
</organism>
<sequence>MMPPQRMASLENRLPEGARLAGQQLPDPKIWQPETPVEKSGNAV</sequence>
<accession>A0ABV2EYC2</accession>
<evidence type="ECO:0000313" key="2">
    <source>
        <dbReference type="EMBL" id="MET3544636.1"/>
    </source>
</evidence>
<feature type="region of interest" description="Disordered" evidence="1">
    <location>
        <begin position="1"/>
        <end position="44"/>
    </location>
</feature>
<dbReference type="Proteomes" id="UP001549098">
    <property type="component" value="Unassembled WGS sequence"/>
</dbReference>
<name>A0ABV2EYC2_9BACL</name>
<evidence type="ECO:0000256" key="1">
    <source>
        <dbReference type="SAM" id="MobiDB-lite"/>
    </source>
</evidence>
<proteinExistence type="predicted"/>
<gene>
    <name evidence="2" type="ORF">ABID47_001230</name>
</gene>
<comment type="caution">
    <text evidence="2">The sequence shown here is derived from an EMBL/GenBank/DDBJ whole genome shotgun (WGS) entry which is preliminary data.</text>
</comment>
<evidence type="ECO:0000313" key="3">
    <source>
        <dbReference type="Proteomes" id="UP001549098"/>
    </source>
</evidence>
<protein>
    <submittedName>
        <fullName evidence="2">Uncharacterized protein</fullName>
    </submittedName>
</protein>
<dbReference type="EMBL" id="JBEPLV010000001">
    <property type="protein sequence ID" value="MET3544636.1"/>
    <property type="molecule type" value="Genomic_DNA"/>
</dbReference>
<dbReference type="RefSeq" id="WP_354495300.1">
    <property type="nucleotide sequence ID" value="NZ_JBEPLV010000001.1"/>
</dbReference>